<feature type="binding site" evidence="2">
    <location>
        <position position="73"/>
    </location>
    <ligand>
        <name>substrate</name>
    </ligand>
</feature>
<dbReference type="GO" id="GO:0005829">
    <property type="term" value="C:cytosol"/>
    <property type="evidence" value="ECO:0007669"/>
    <property type="project" value="TreeGrafter"/>
</dbReference>
<evidence type="ECO:0000313" key="3">
    <source>
        <dbReference type="EMBL" id="OEU11045.1"/>
    </source>
</evidence>
<name>A0A1E7EZ23_9STRA</name>
<accession>A0A1E7EZ23</accession>
<keyword evidence="1" id="KW-0378">Hydrolase</keyword>
<gene>
    <name evidence="3" type="ORF">FRACYDRAFT_270917</name>
</gene>
<feature type="binding site" evidence="2">
    <location>
        <begin position="16"/>
        <end position="23"/>
    </location>
    <ligand>
        <name>substrate</name>
    </ligand>
</feature>
<dbReference type="CDD" id="cd07067">
    <property type="entry name" value="HP_PGM_like"/>
    <property type="match status" value="1"/>
</dbReference>
<proteinExistence type="predicted"/>
<sequence>MKMMKRLFTVRLHLVRHGETYANREGIVLGQRESELTEQGMAQALALGETWTKKQRNRTLPNFWRVYSSDYARTQQTAALILRGGATYDEESNFRSAFTATIVPDNRLIERAKGVKEGRPKSLPYDDALQLHYQEHGKQTTTLPLLETELDVWTRTQNWINEVMLEAYHIHTGTSSYAIHNRRDLDDVYDILAVSHSATIRTIVNRLVGDQLPTTIVRGSGGKEGSETGMLKVPNTSMTIIDIAVGEHLNLNDDDDDNNNKSIQQIDAELIELTNTDHLLKHE</sequence>
<dbReference type="Pfam" id="PF00300">
    <property type="entry name" value="His_Phos_1"/>
    <property type="match status" value="1"/>
</dbReference>
<dbReference type="InterPro" id="IPR051695">
    <property type="entry name" value="Phosphoglycerate_Mutase"/>
</dbReference>
<dbReference type="Proteomes" id="UP000095751">
    <property type="component" value="Unassembled WGS sequence"/>
</dbReference>
<evidence type="ECO:0000256" key="1">
    <source>
        <dbReference type="ARBA" id="ARBA00022801"/>
    </source>
</evidence>
<dbReference type="SUPFAM" id="SSF53254">
    <property type="entry name" value="Phosphoglycerate mutase-like"/>
    <property type="match status" value="1"/>
</dbReference>
<reference evidence="3 4" key="1">
    <citation type="submission" date="2016-09" db="EMBL/GenBank/DDBJ databases">
        <title>Extensive genetic diversity and differential bi-allelic expression allows diatom success in the polar Southern Ocean.</title>
        <authorList>
            <consortium name="DOE Joint Genome Institute"/>
            <person name="Mock T."/>
            <person name="Otillar R.P."/>
            <person name="Strauss J."/>
            <person name="Dupont C."/>
            <person name="Frickenhaus S."/>
            <person name="Maumus F."/>
            <person name="Mcmullan M."/>
            <person name="Sanges R."/>
            <person name="Schmutz J."/>
            <person name="Toseland A."/>
            <person name="Valas R."/>
            <person name="Veluchamy A."/>
            <person name="Ward B.J."/>
            <person name="Allen A."/>
            <person name="Barry K."/>
            <person name="Falciatore A."/>
            <person name="Ferrante M."/>
            <person name="Fortunato A.E."/>
            <person name="Gloeckner G."/>
            <person name="Gruber A."/>
            <person name="Hipkin R."/>
            <person name="Janech M."/>
            <person name="Kroth P."/>
            <person name="Leese F."/>
            <person name="Lindquist E."/>
            <person name="Lyon B.R."/>
            <person name="Martin J."/>
            <person name="Mayer C."/>
            <person name="Parker M."/>
            <person name="Quesneville H."/>
            <person name="Raymond J."/>
            <person name="Uhlig C."/>
            <person name="Valentin K.U."/>
            <person name="Worden A.Z."/>
            <person name="Armbrust E.V."/>
            <person name="Bowler C."/>
            <person name="Green B."/>
            <person name="Moulton V."/>
            <person name="Van Oosterhout C."/>
            <person name="Grigoriev I."/>
        </authorList>
    </citation>
    <scope>NUCLEOTIDE SEQUENCE [LARGE SCALE GENOMIC DNA]</scope>
    <source>
        <strain evidence="3 4">CCMP1102</strain>
    </source>
</reference>
<evidence type="ECO:0000256" key="2">
    <source>
        <dbReference type="PIRSR" id="PIRSR613078-2"/>
    </source>
</evidence>
<keyword evidence="4" id="KW-1185">Reference proteome</keyword>
<dbReference type="EMBL" id="KV784369">
    <property type="protein sequence ID" value="OEU11045.1"/>
    <property type="molecule type" value="Genomic_DNA"/>
</dbReference>
<organism evidence="3 4">
    <name type="scientific">Fragilariopsis cylindrus CCMP1102</name>
    <dbReference type="NCBI Taxonomy" id="635003"/>
    <lineage>
        <taxon>Eukaryota</taxon>
        <taxon>Sar</taxon>
        <taxon>Stramenopiles</taxon>
        <taxon>Ochrophyta</taxon>
        <taxon>Bacillariophyta</taxon>
        <taxon>Bacillariophyceae</taxon>
        <taxon>Bacillariophycidae</taxon>
        <taxon>Bacillariales</taxon>
        <taxon>Bacillariaceae</taxon>
        <taxon>Fragilariopsis</taxon>
    </lineage>
</organism>
<dbReference type="AlphaFoldDB" id="A0A1E7EZ23"/>
<dbReference type="KEGG" id="fcy:FRACYDRAFT_270917"/>
<dbReference type="Gene3D" id="3.40.50.1240">
    <property type="entry name" value="Phosphoglycerate mutase-like"/>
    <property type="match status" value="1"/>
</dbReference>
<evidence type="ECO:0000313" key="4">
    <source>
        <dbReference type="Proteomes" id="UP000095751"/>
    </source>
</evidence>
<dbReference type="InterPro" id="IPR013078">
    <property type="entry name" value="His_Pase_superF_clade-1"/>
</dbReference>
<dbReference type="GO" id="GO:0004331">
    <property type="term" value="F:fructose-2,6-bisphosphate 2-phosphatase activity"/>
    <property type="evidence" value="ECO:0007669"/>
    <property type="project" value="TreeGrafter"/>
</dbReference>
<dbReference type="SMART" id="SM00855">
    <property type="entry name" value="PGAM"/>
    <property type="match status" value="1"/>
</dbReference>
<dbReference type="InterPro" id="IPR029033">
    <property type="entry name" value="His_PPase_superfam"/>
</dbReference>
<dbReference type="InParanoid" id="A0A1E7EZ23"/>
<dbReference type="OrthoDB" id="354304at2759"/>
<dbReference type="PANTHER" id="PTHR46517">
    <property type="entry name" value="FRUCTOSE-2,6-BISPHOSPHATASE TIGAR"/>
    <property type="match status" value="1"/>
</dbReference>
<dbReference type="GO" id="GO:0045820">
    <property type="term" value="P:negative regulation of glycolytic process"/>
    <property type="evidence" value="ECO:0007669"/>
    <property type="project" value="TreeGrafter"/>
</dbReference>
<protein>
    <submittedName>
        <fullName evidence="3">Phosphoglycerate mutase-like protein</fullName>
    </submittedName>
</protein>
<dbReference type="PANTHER" id="PTHR46517:SF1">
    <property type="entry name" value="FRUCTOSE-2,6-BISPHOSPHATASE TIGAR"/>
    <property type="match status" value="1"/>
</dbReference>
<dbReference type="GO" id="GO:0043456">
    <property type="term" value="P:regulation of pentose-phosphate shunt"/>
    <property type="evidence" value="ECO:0007669"/>
    <property type="project" value="TreeGrafter"/>
</dbReference>